<comment type="similarity">
    <text evidence="2">Belongs to the G-protein coupled receptor 2 family. Adhesion G-protein coupled receptor (ADGR) subfamily.</text>
</comment>
<comment type="caution">
    <text evidence="21">The sequence shown here is derived from an EMBL/GenBank/DDBJ whole genome shotgun (WGS) entry which is preliminary data.</text>
</comment>
<evidence type="ECO:0000313" key="21">
    <source>
        <dbReference type="EMBL" id="KAL3042798.1"/>
    </source>
</evidence>
<evidence type="ECO:0000256" key="15">
    <source>
        <dbReference type="ARBA" id="ARBA00083924"/>
    </source>
</evidence>
<dbReference type="FunFam" id="1.20.1070.10:FF:000043">
    <property type="entry name" value="adhesion G-protein coupled receptor G2 isoform X1"/>
    <property type="match status" value="1"/>
</dbReference>
<sequence length="1352" mass="147822">MSQGNEAKMKRTSAGFCSYGSSSRHTFGPSVRLEKAGSGVKHYHCLHILLLAVLLAGQASCVETPDALPTVPPTNTQPSVYSFFVVTVDVKEEKDEAEIVAWLKQVFANKLHTCLSPNIEETTVAPTSPQTTSPYTSYETTLVKTATSTLQSYNSTTALAITRLKSNNHTTNATTTTLKRDNTTAAATVTVFKSITRTPAASTTALKSITRTPAASTTALKGITRTPTESTTALKSITRTPTESTTALKSITRRPTESTTALKSITRTPTESTTALKSITRTPTESTTALKSITRTPTESTTELKSITRRPAASTTAFKSITRRPAASTTAFKSITKTTAGATLLKGLTTNEPGRLFFKTTLVTKATGNRKTKKPKPDKGNNKRLVREIRASVTKNSATISGITSDLFQDLCVSCINKTAIKETNCSVLLRLKQQVPLCCIFRTLYEASHSSSDIHVVGANKTGIPKDCSFDNTDQDVELCEDTGTVAPLGNSAHCGAVHNPCNCSVYCNGVEAYYTFRFSVQDSMMNFSYVLSMIHNLVKPDCPSREDDSCPLSVIASENRNANVTCGSTSTNLQICRVTLRFGHEVPVCHLSKAVIHLFESEPGISYNGHVTRAAICGNSFSDNPLNSITMWTQLNIPHVDFCQTIVESNILTCHGGKNMLVELKDSCDVESCTPSPNVTTSQPNTSTSSVNATLTTANVPESAESQANALLELTNDMSKLNSSQVRQLVSKLERLLSGPTVSFALGNISVHIVSNLLGATPEVLSDSSNSIIGVVDTVGLKLVLDGKVEYLLSSAVALSVKPADGSNFQETVFSISDPKTVQVRGAPSRPSRKVRADPPLPQGSIKLPPSLTEDLTSQEQQLVSRVQFNFYQKDTVYQDSSLRGKRKLNSGILGASAANLTIMELQDDVVIQLKNTEPVPANFVAICVFWDFTFNNDSGGWNPRGCSVRKSTDNETVCGCNHLTSFAILLDLARQPLTSRTQATILTFITYIGCGVSAIFLSITLLTYLAFGKLRKDIPSKILIQLCLALLLLNLAFLVDAWLALYPEAVGLCISTAWFLHYFLLVTFTWMGLEAVHMYLALVKVFNSYISHYMVKFSLVGWGIPMIVVIIVIAVDKDNYGLVSYGRFSDGTSDGFCWLKNDIAFYVSVVAYFCLIFVFNFVMFVVVLVQLCRIKRQNPHNLQHRSILQDMRSVSGITILLGLTWGFAFFAWGPLNLPFMYLFAIFNSFQGFFLFIFYCVGKENVRKQWRTFLCCGRMRLAENSEWSRTATQKTATKSSVNRVTSLHSSNSSQFNNSSSSSCFLVSDSSELTNGISSQFEDNVITAEEDYSTDVVLNEINMQYRNQQTP</sequence>
<dbReference type="PRINTS" id="PR00249">
    <property type="entry name" value="GPCRSECRETIN"/>
</dbReference>
<evidence type="ECO:0000256" key="16">
    <source>
        <dbReference type="ARBA" id="ARBA00093560"/>
    </source>
</evidence>
<dbReference type="PROSITE" id="PS50221">
    <property type="entry name" value="GAIN_B"/>
    <property type="match status" value="1"/>
</dbReference>
<dbReference type="PANTHER" id="PTHR12011">
    <property type="entry name" value="ADHESION G-PROTEIN COUPLED RECEPTOR"/>
    <property type="match status" value="1"/>
</dbReference>
<evidence type="ECO:0000256" key="2">
    <source>
        <dbReference type="ARBA" id="ARBA00007343"/>
    </source>
</evidence>
<feature type="region of interest" description="Disordered" evidence="17">
    <location>
        <begin position="225"/>
        <end position="245"/>
    </location>
</feature>
<keyword evidence="5 18" id="KW-0812">Transmembrane</keyword>
<evidence type="ECO:0000256" key="1">
    <source>
        <dbReference type="ARBA" id="ARBA00004424"/>
    </source>
</evidence>
<evidence type="ECO:0000256" key="14">
    <source>
        <dbReference type="ARBA" id="ARBA00069918"/>
    </source>
</evidence>
<keyword evidence="4" id="KW-0597">Phosphoprotein</keyword>
<evidence type="ECO:0000256" key="5">
    <source>
        <dbReference type="ARBA" id="ARBA00022692"/>
    </source>
</evidence>
<dbReference type="FunFam" id="2.60.220.50:FF:000003">
    <property type="entry name" value="adhesion G-protein coupled receptor G2 isoform X2"/>
    <property type="match status" value="1"/>
</dbReference>
<evidence type="ECO:0000256" key="11">
    <source>
        <dbReference type="ARBA" id="ARBA00023170"/>
    </source>
</evidence>
<accession>A0ABD2FPH3</accession>
<feature type="transmembrane region" description="Helical" evidence="18">
    <location>
        <begin position="1196"/>
        <end position="1216"/>
    </location>
</feature>
<dbReference type="PROSITE" id="PS00650">
    <property type="entry name" value="G_PROTEIN_RECEP_F2_2"/>
    <property type="match status" value="1"/>
</dbReference>
<dbReference type="Gene3D" id="2.60.220.50">
    <property type="match status" value="1"/>
</dbReference>
<dbReference type="EMBL" id="JBIYXZ010002089">
    <property type="protein sequence ID" value="KAL3042798.1"/>
    <property type="molecule type" value="Genomic_DNA"/>
</dbReference>
<dbReference type="Pfam" id="PF01825">
    <property type="entry name" value="GPS"/>
    <property type="match status" value="1"/>
</dbReference>
<keyword evidence="22" id="KW-1185">Reference proteome</keyword>
<feature type="transmembrane region" description="Helical" evidence="18">
    <location>
        <begin position="1097"/>
        <end position="1118"/>
    </location>
</feature>
<keyword evidence="7 18" id="KW-1133">Transmembrane helix</keyword>
<keyword evidence="13" id="KW-0807">Transducer</keyword>
<feature type="transmembrane region" description="Helical" evidence="18">
    <location>
        <begin position="1026"/>
        <end position="1049"/>
    </location>
</feature>
<organism evidence="21 22">
    <name type="scientific">Pagothenia borchgrevinki</name>
    <name type="common">Bald rockcod</name>
    <name type="synonym">Trematomus borchgrevinki</name>
    <dbReference type="NCBI Taxonomy" id="8213"/>
    <lineage>
        <taxon>Eukaryota</taxon>
        <taxon>Metazoa</taxon>
        <taxon>Chordata</taxon>
        <taxon>Craniata</taxon>
        <taxon>Vertebrata</taxon>
        <taxon>Euteleostomi</taxon>
        <taxon>Actinopterygii</taxon>
        <taxon>Neopterygii</taxon>
        <taxon>Teleostei</taxon>
        <taxon>Neoteleostei</taxon>
        <taxon>Acanthomorphata</taxon>
        <taxon>Eupercaria</taxon>
        <taxon>Perciformes</taxon>
        <taxon>Notothenioidei</taxon>
        <taxon>Nototheniidae</taxon>
        <taxon>Pagothenia</taxon>
    </lineage>
</organism>
<proteinExistence type="inferred from homology"/>
<dbReference type="InterPro" id="IPR017983">
    <property type="entry name" value="GPCR_2_secretin-like_CS"/>
</dbReference>
<dbReference type="InterPro" id="IPR000832">
    <property type="entry name" value="GPCR_2_secretin-like"/>
</dbReference>
<evidence type="ECO:0000256" key="8">
    <source>
        <dbReference type="ARBA" id="ARBA00023040"/>
    </source>
</evidence>
<comment type="subcellular location">
    <subcellularLocation>
        <location evidence="1">Apical cell membrane</location>
        <topology evidence="1">Multi-pass membrane protein</topology>
    </subcellularLocation>
</comment>
<keyword evidence="6" id="KW-0732">Signal</keyword>
<comment type="subunit">
    <text evidence="16">Heterodimer of 2 chains generated by proteolytic processing; the large extracellular N-terminal fragment and the membrane-bound C-terminal fragment predominantly remain associated and non-covalently linked. Interacts with CFTR.</text>
</comment>
<feature type="transmembrane region" description="Helical" evidence="18">
    <location>
        <begin position="1222"/>
        <end position="1243"/>
    </location>
</feature>
<evidence type="ECO:0000256" key="18">
    <source>
        <dbReference type="SAM" id="Phobius"/>
    </source>
</evidence>
<reference evidence="21 22" key="2">
    <citation type="journal article" date="2024" name="G3 (Bethesda)">
        <title>The genome of the cryopelagic Antarctic bald notothen, Trematomus borchgrevinki.</title>
        <authorList>
            <person name="Rayamajhi N."/>
            <person name="Rivera-Colon A.G."/>
            <person name="Minhas B.F."/>
            <person name="Cheng C.C."/>
            <person name="Catchen J.M."/>
        </authorList>
    </citation>
    <scope>NUCLEOTIDE SEQUENCE [LARGE SCALE GENOMIC DNA]</scope>
    <source>
        <strain evidence="21">AGRC-2024</strain>
    </source>
</reference>
<feature type="transmembrane region" description="Helical" evidence="18">
    <location>
        <begin position="1146"/>
        <end position="1175"/>
    </location>
</feature>
<feature type="transmembrane region" description="Helical" evidence="18">
    <location>
        <begin position="991"/>
        <end position="1014"/>
    </location>
</feature>
<dbReference type="GO" id="GO:0016324">
    <property type="term" value="C:apical plasma membrane"/>
    <property type="evidence" value="ECO:0007669"/>
    <property type="project" value="UniProtKB-SubCell"/>
</dbReference>
<evidence type="ECO:0000256" key="13">
    <source>
        <dbReference type="ARBA" id="ARBA00023224"/>
    </source>
</evidence>
<feature type="domain" description="GAIN-B" evidence="19">
    <location>
        <begin position="814"/>
        <end position="979"/>
    </location>
</feature>
<dbReference type="InterPro" id="IPR058857">
    <property type="entry name" value="GAIN_ADGRG2/6"/>
</dbReference>
<gene>
    <name evidence="21" type="ORF">OYC64_020674</name>
</gene>
<dbReference type="SUPFAM" id="SSF81321">
    <property type="entry name" value="Family A G protein-coupled receptor-like"/>
    <property type="match status" value="1"/>
</dbReference>
<keyword evidence="9 18" id="KW-0472">Membrane</keyword>
<keyword evidence="10" id="KW-1015">Disulfide bond</keyword>
<dbReference type="InterPro" id="IPR000203">
    <property type="entry name" value="GPS"/>
</dbReference>
<evidence type="ECO:0000259" key="20">
    <source>
        <dbReference type="PROSITE" id="PS50261"/>
    </source>
</evidence>
<dbReference type="InterPro" id="IPR046338">
    <property type="entry name" value="GAIN_dom_sf"/>
</dbReference>
<protein>
    <recommendedName>
        <fullName evidence="14">Adhesion G-protein coupled receptor G2</fullName>
    </recommendedName>
    <alternativeName>
        <fullName evidence="15">G-protein coupled receptor 64</fullName>
    </alternativeName>
</protein>
<dbReference type="Pfam" id="PF00002">
    <property type="entry name" value="7tm_2"/>
    <property type="match status" value="1"/>
</dbReference>
<dbReference type="Gene3D" id="1.20.1070.10">
    <property type="entry name" value="Rhodopsin 7-helix transmembrane proteins"/>
    <property type="match status" value="1"/>
</dbReference>
<dbReference type="InterPro" id="IPR017981">
    <property type="entry name" value="GPCR_2-like_7TM"/>
</dbReference>
<keyword evidence="11" id="KW-0675">Receptor</keyword>
<dbReference type="InterPro" id="IPR057244">
    <property type="entry name" value="GAIN_B"/>
</dbReference>
<dbReference type="Proteomes" id="UP001619887">
    <property type="component" value="Unassembled WGS sequence"/>
</dbReference>
<evidence type="ECO:0000256" key="6">
    <source>
        <dbReference type="ARBA" id="ARBA00022729"/>
    </source>
</evidence>
<evidence type="ECO:0000256" key="17">
    <source>
        <dbReference type="SAM" id="MobiDB-lite"/>
    </source>
</evidence>
<evidence type="ECO:0000259" key="19">
    <source>
        <dbReference type="PROSITE" id="PS50221"/>
    </source>
</evidence>
<evidence type="ECO:0000256" key="7">
    <source>
        <dbReference type="ARBA" id="ARBA00022989"/>
    </source>
</evidence>
<evidence type="ECO:0000256" key="12">
    <source>
        <dbReference type="ARBA" id="ARBA00023180"/>
    </source>
</evidence>
<keyword evidence="8" id="KW-0297">G-protein coupled receptor</keyword>
<feature type="region of interest" description="Disordered" evidence="17">
    <location>
        <begin position="823"/>
        <end position="850"/>
    </location>
</feature>
<keyword evidence="12" id="KW-0325">Glycoprotein</keyword>
<evidence type="ECO:0000256" key="9">
    <source>
        <dbReference type="ARBA" id="ARBA00023136"/>
    </source>
</evidence>
<evidence type="ECO:0000313" key="22">
    <source>
        <dbReference type="Proteomes" id="UP001619887"/>
    </source>
</evidence>
<dbReference type="PANTHER" id="PTHR12011:SF264">
    <property type="entry name" value="ADHESION G-PROTEIN COUPLED RECEPTOR G2"/>
    <property type="match status" value="1"/>
</dbReference>
<keyword evidence="3" id="KW-1003">Cell membrane</keyword>
<name>A0ABD2FPH3_PAGBO</name>
<dbReference type="GO" id="GO:0004930">
    <property type="term" value="F:G protein-coupled receptor activity"/>
    <property type="evidence" value="ECO:0007669"/>
    <property type="project" value="UniProtKB-KW"/>
</dbReference>
<dbReference type="PROSITE" id="PS50261">
    <property type="entry name" value="G_PROTEIN_RECEP_F2_4"/>
    <property type="match status" value="1"/>
</dbReference>
<feature type="domain" description="G-protein coupled receptors family 2 profile 2" evidence="20">
    <location>
        <begin position="989"/>
        <end position="1245"/>
    </location>
</feature>
<evidence type="ECO:0000256" key="3">
    <source>
        <dbReference type="ARBA" id="ARBA00022475"/>
    </source>
</evidence>
<reference evidence="21 22" key="1">
    <citation type="journal article" date="2022" name="G3 (Bethesda)">
        <title>Evaluating Illumina-, Nanopore-, and PacBio-based genome assembly strategies with the bald notothen, Trematomus borchgrevinki.</title>
        <authorList>
            <person name="Rayamajhi N."/>
            <person name="Cheng C.C."/>
            <person name="Catchen J.M."/>
        </authorList>
    </citation>
    <scope>NUCLEOTIDE SEQUENCE [LARGE SCALE GENOMIC DNA]</scope>
    <source>
        <strain evidence="21">AGRC-2024</strain>
    </source>
</reference>
<dbReference type="SMART" id="SM00303">
    <property type="entry name" value="GPS"/>
    <property type="match status" value="1"/>
</dbReference>
<evidence type="ECO:0000256" key="10">
    <source>
        <dbReference type="ARBA" id="ARBA00023157"/>
    </source>
</evidence>
<evidence type="ECO:0000256" key="4">
    <source>
        <dbReference type="ARBA" id="ARBA00022553"/>
    </source>
</evidence>
<dbReference type="Pfam" id="PF26574">
    <property type="entry name" value="GAIN_ADGRG2"/>
    <property type="match status" value="1"/>
</dbReference>
<feature type="transmembrane region" description="Helical" evidence="18">
    <location>
        <begin position="1061"/>
        <end position="1085"/>
    </location>
</feature>